<accession>H6LAL2</accession>
<feature type="domain" description="HTTM-like" evidence="8">
    <location>
        <begin position="9"/>
        <end position="267"/>
    </location>
</feature>
<dbReference type="GO" id="GO:0008488">
    <property type="term" value="F:gamma-glutamyl carboxylase activity"/>
    <property type="evidence" value="ECO:0007669"/>
    <property type="project" value="InterPro"/>
</dbReference>
<dbReference type="GO" id="GO:0019842">
    <property type="term" value="F:vitamin binding"/>
    <property type="evidence" value="ECO:0007669"/>
    <property type="project" value="TreeGrafter"/>
</dbReference>
<dbReference type="InterPro" id="IPR053935">
    <property type="entry name" value="VKGC_lumenal_dom"/>
</dbReference>
<dbReference type="OrthoDB" id="341137at2"/>
<dbReference type="GO" id="GO:0012505">
    <property type="term" value="C:endomembrane system"/>
    <property type="evidence" value="ECO:0007669"/>
    <property type="project" value="UniProtKB-SubCell"/>
</dbReference>
<dbReference type="PANTHER" id="PTHR12639">
    <property type="entry name" value="VITAMIN K-DEPENDENT GAMMA-CARBOXYLASE"/>
    <property type="match status" value="1"/>
</dbReference>
<dbReference type="Proteomes" id="UP000007519">
    <property type="component" value="Chromosome"/>
</dbReference>
<evidence type="ECO:0000313" key="10">
    <source>
        <dbReference type="Proteomes" id="UP000007519"/>
    </source>
</evidence>
<reference evidence="9 10" key="1">
    <citation type="journal article" date="2012" name="Stand. Genomic Sci.">
        <title>Complete genome sequencing and analysis of Saprospira grandis str. Lewin, a predatory marine bacterium.</title>
        <authorList>
            <person name="Saw J.H."/>
            <person name="Yuryev A."/>
            <person name="Kanbe M."/>
            <person name="Hou S."/>
            <person name="Young A.G."/>
            <person name="Aizawa S."/>
            <person name="Alam M."/>
        </authorList>
    </citation>
    <scope>NUCLEOTIDE SEQUENCE [LARGE SCALE GENOMIC DNA]</scope>
    <source>
        <strain evidence="9 10">Lewin</strain>
    </source>
</reference>
<dbReference type="KEGG" id="sgn:SGRA_2877"/>
<keyword evidence="6" id="KW-0456">Lyase</keyword>
<dbReference type="HOGENOM" id="CLU_020495_1_0_10"/>
<dbReference type="InterPro" id="IPR011020">
    <property type="entry name" value="HTTM-like"/>
</dbReference>
<sequence>MKKVQHYLGQAIDIRSLVLLRILFGGIGAYGFISSWMKGEAAERFQDLAYRFSWSGYTLPSLGDAAIPYIYLFGLLGAIGISLGAYYRFSVLLFACCFGYLHRLDASNFINHYYLIELLALFFFFAPAHRNSSWDAYRRPKIRLEQHPFFWLFCLRLQIALVYFFAGWAKLSTDWWAGRPLRIWLLQAQDTPLIGQFLALAETAVWGGRLAACYDLSIFIWLSWSRTRPWAYLGVLIFHGLTGYLFNIGLFPPLMIGMTLAFFPPKSWKKLPLPYFKGEKTAYKSWFGPILLLYFAWQFILPLRHHFFGAKDIIWSQRYYRYGWRVMLVEHQGQVRFELADQKGNRWEVSASKYLKPYQIKRMSVQPEAIREFAVFLAQQEAKAGQKLAVYVDAFVSLNARPSQRIIDPEVNLVQAAPFGPWLLPLAN</sequence>
<evidence type="ECO:0000256" key="2">
    <source>
        <dbReference type="ARBA" id="ARBA00022692"/>
    </source>
</evidence>
<gene>
    <name evidence="9" type="ordered locus">SGRA_2877</name>
</gene>
<keyword evidence="4 7" id="KW-0472">Membrane</keyword>
<feature type="transmembrane region" description="Helical" evidence="7">
    <location>
        <begin position="236"/>
        <end position="263"/>
    </location>
</feature>
<dbReference type="Pfam" id="PF05090">
    <property type="entry name" value="HTTM"/>
    <property type="match status" value="1"/>
</dbReference>
<feature type="transmembrane region" description="Helical" evidence="7">
    <location>
        <begin position="149"/>
        <end position="169"/>
    </location>
</feature>
<dbReference type="STRING" id="984262.SGRA_2877"/>
<feature type="transmembrane region" description="Helical" evidence="7">
    <location>
        <begin position="109"/>
        <end position="128"/>
    </location>
</feature>
<feature type="transmembrane region" description="Helical" evidence="7">
    <location>
        <begin position="283"/>
        <end position="301"/>
    </location>
</feature>
<evidence type="ECO:0000259" key="8">
    <source>
        <dbReference type="SMART" id="SM00752"/>
    </source>
</evidence>
<evidence type="ECO:0000256" key="1">
    <source>
        <dbReference type="ARBA" id="ARBA00004127"/>
    </source>
</evidence>
<evidence type="ECO:0000256" key="7">
    <source>
        <dbReference type="SAM" id="Phobius"/>
    </source>
</evidence>
<feature type="transmembrane region" description="Helical" evidence="7">
    <location>
        <begin position="57"/>
        <end position="78"/>
    </location>
</feature>
<dbReference type="InterPro" id="IPR007782">
    <property type="entry name" value="VKG_COase"/>
</dbReference>
<evidence type="ECO:0000256" key="4">
    <source>
        <dbReference type="ARBA" id="ARBA00023136"/>
    </source>
</evidence>
<evidence type="ECO:0000256" key="6">
    <source>
        <dbReference type="ARBA" id="ARBA00023239"/>
    </source>
</evidence>
<dbReference type="PANTHER" id="PTHR12639:SF7">
    <property type="entry name" value="HTTM DOMAIN-CONTAINING PROTEIN"/>
    <property type="match status" value="1"/>
</dbReference>
<evidence type="ECO:0000256" key="3">
    <source>
        <dbReference type="ARBA" id="ARBA00022989"/>
    </source>
</evidence>
<feature type="transmembrane region" description="Helical" evidence="7">
    <location>
        <begin position="12"/>
        <end position="37"/>
    </location>
</feature>
<keyword evidence="5" id="KW-1015">Disulfide bond</keyword>
<comment type="subcellular location">
    <subcellularLocation>
        <location evidence="1">Endomembrane system</location>
        <topology evidence="1">Multi-pass membrane protein</topology>
    </subcellularLocation>
</comment>
<keyword evidence="10" id="KW-1185">Reference proteome</keyword>
<dbReference type="AlphaFoldDB" id="H6LAL2"/>
<dbReference type="eggNOG" id="COG3250">
    <property type="taxonomic scope" value="Bacteria"/>
</dbReference>
<name>H6LAL2_SAPGL</name>
<proteinExistence type="predicted"/>
<keyword evidence="2 7" id="KW-0812">Transmembrane</keyword>
<dbReference type="EMBL" id="CP002831">
    <property type="protein sequence ID" value="AFC25605.1"/>
    <property type="molecule type" value="Genomic_DNA"/>
</dbReference>
<dbReference type="SMART" id="SM00752">
    <property type="entry name" value="HTTM"/>
    <property type="match status" value="1"/>
</dbReference>
<evidence type="ECO:0000256" key="5">
    <source>
        <dbReference type="ARBA" id="ARBA00023157"/>
    </source>
</evidence>
<dbReference type="RefSeq" id="WP_015693208.1">
    <property type="nucleotide sequence ID" value="NC_016940.1"/>
</dbReference>
<protein>
    <submittedName>
        <fullName evidence="9">Vitamin k-dependent gamma-carboxylase-like protein</fullName>
    </submittedName>
</protein>
<organism evidence="9 10">
    <name type="scientific">Saprospira grandis (strain Lewin)</name>
    <dbReference type="NCBI Taxonomy" id="984262"/>
    <lineage>
        <taxon>Bacteria</taxon>
        <taxon>Pseudomonadati</taxon>
        <taxon>Bacteroidota</taxon>
        <taxon>Saprospiria</taxon>
        <taxon>Saprospirales</taxon>
        <taxon>Saprospiraceae</taxon>
        <taxon>Saprospira</taxon>
    </lineage>
</organism>
<evidence type="ECO:0000313" key="9">
    <source>
        <dbReference type="EMBL" id="AFC25605.1"/>
    </source>
</evidence>
<dbReference type="Pfam" id="PF22777">
    <property type="entry name" value="VKGC_lumenal_dom"/>
    <property type="match status" value="1"/>
</dbReference>
<keyword evidence="3 7" id="KW-1133">Transmembrane helix</keyword>
<dbReference type="InterPro" id="IPR053934">
    <property type="entry name" value="HTTM_dom"/>
</dbReference>